<keyword evidence="9" id="KW-1185">Reference proteome</keyword>
<organism evidence="8 9">
    <name type="scientific">Naegleria fowleri</name>
    <name type="common">Brain eating amoeba</name>
    <dbReference type="NCBI Taxonomy" id="5763"/>
    <lineage>
        <taxon>Eukaryota</taxon>
        <taxon>Discoba</taxon>
        <taxon>Heterolobosea</taxon>
        <taxon>Tetramitia</taxon>
        <taxon>Eutetramitia</taxon>
        <taxon>Vahlkampfiidae</taxon>
        <taxon>Naegleria</taxon>
    </lineage>
</organism>
<dbReference type="GO" id="GO:0000407">
    <property type="term" value="C:phagophore assembly site"/>
    <property type="evidence" value="ECO:0007669"/>
    <property type="project" value="TreeGrafter"/>
</dbReference>
<dbReference type="GO" id="GO:0010506">
    <property type="term" value="P:regulation of autophagy"/>
    <property type="evidence" value="ECO:0007669"/>
    <property type="project" value="InterPro"/>
</dbReference>
<dbReference type="AlphaFoldDB" id="A0A6A5BE27"/>
<dbReference type="SMART" id="SM00220">
    <property type="entry name" value="S_TKc"/>
    <property type="match status" value="1"/>
</dbReference>
<dbReference type="GeneID" id="68115964"/>
<evidence type="ECO:0000256" key="3">
    <source>
        <dbReference type="ARBA" id="ARBA00022777"/>
    </source>
</evidence>
<evidence type="ECO:0000256" key="1">
    <source>
        <dbReference type="ARBA" id="ARBA00022679"/>
    </source>
</evidence>
<dbReference type="PROSITE" id="PS00107">
    <property type="entry name" value="PROTEIN_KINASE_ATP"/>
    <property type="match status" value="1"/>
</dbReference>
<keyword evidence="4 5" id="KW-0067">ATP-binding</keyword>
<dbReference type="SUPFAM" id="SSF56112">
    <property type="entry name" value="Protein kinase-like (PK-like)"/>
    <property type="match status" value="1"/>
</dbReference>
<name>A0A6A5BE27_NAEFO</name>
<dbReference type="InterPro" id="IPR000719">
    <property type="entry name" value="Prot_kinase_dom"/>
</dbReference>
<dbReference type="GO" id="GO:0005776">
    <property type="term" value="C:autophagosome"/>
    <property type="evidence" value="ECO:0007669"/>
    <property type="project" value="TreeGrafter"/>
</dbReference>
<dbReference type="Pfam" id="PF00069">
    <property type="entry name" value="Pkinase"/>
    <property type="match status" value="1"/>
</dbReference>
<evidence type="ECO:0000256" key="4">
    <source>
        <dbReference type="ARBA" id="ARBA00022840"/>
    </source>
</evidence>
<evidence type="ECO:0000313" key="9">
    <source>
        <dbReference type="Proteomes" id="UP000444721"/>
    </source>
</evidence>
<comment type="similarity">
    <text evidence="6">Belongs to the protein kinase superfamily.</text>
</comment>
<dbReference type="InterPro" id="IPR045269">
    <property type="entry name" value="Atg1-like"/>
</dbReference>
<dbReference type="VEuPathDB" id="AmoebaDB:FDP41_008746"/>
<dbReference type="RefSeq" id="XP_044557795.1">
    <property type="nucleotide sequence ID" value="XM_044712633.1"/>
</dbReference>
<gene>
    <name evidence="8" type="ORF">FDP41_008746</name>
</gene>
<evidence type="ECO:0000313" key="8">
    <source>
        <dbReference type="EMBL" id="KAF0973082.1"/>
    </source>
</evidence>
<dbReference type="PANTHER" id="PTHR24348">
    <property type="entry name" value="SERINE/THREONINE-PROTEIN KINASE UNC-51-RELATED"/>
    <property type="match status" value="1"/>
</dbReference>
<keyword evidence="6" id="KW-0723">Serine/threonine-protein kinase</keyword>
<keyword evidence="1" id="KW-0808">Transferase</keyword>
<accession>A0A6A5BE27</accession>
<dbReference type="InterPro" id="IPR008271">
    <property type="entry name" value="Ser/Thr_kinase_AS"/>
</dbReference>
<dbReference type="EMBL" id="VFQX01000063">
    <property type="protein sequence ID" value="KAF0973082.1"/>
    <property type="molecule type" value="Genomic_DNA"/>
</dbReference>
<dbReference type="PROSITE" id="PS00108">
    <property type="entry name" value="PROTEIN_KINASE_ST"/>
    <property type="match status" value="1"/>
</dbReference>
<dbReference type="VEuPathDB" id="AmoebaDB:NfTy_008370"/>
<evidence type="ECO:0000259" key="7">
    <source>
        <dbReference type="PROSITE" id="PS50011"/>
    </source>
</evidence>
<dbReference type="VEuPathDB" id="AmoebaDB:NF0085320"/>
<comment type="caution">
    <text evidence="8">The sequence shown here is derived from an EMBL/GenBank/DDBJ whole genome shotgun (WGS) entry which is preliminary data.</text>
</comment>
<evidence type="ECO:0000256" key="2">
    <source>
        <dbReference type="ARBA" id="ARBA00022741"/>
    </source>
</evidence>
<proteinExistence type="inferred from homology"/>
<dbReference type="InterPro" id="IPR011009">
    <property type="entry name" value="Kinase-like_dom_sf"/>
</dbReference>
<dbReference type="PANTHER" id="PTHR24348:SF22">
    <property type="entry name" value="NON-SPECIFIC SERINE_THREONINE PROTEIN KINASE"/>
    <property type="match status" value="1"/>
</dbReference>
<dbReference type="InterPro" id="IPR017441">
    <property type="entry name" value="Protein_kinase_ATP_BS"/>
</dbReference>
<dbReference type="GO" id="GO:0005524">
    <property type="term" value="F:ATP binding"/>
    <property type="evidence" value="ECO:0007669"/>
    <property type="project" value="UniProtKB-UniRule"/>
</dbReference>
<dbReference type="Gene3D" id="1.10.510.10">
    <property type="entry name" value="Transferase(Phosphotransferase) domain 1"/>
    <property type="match status" value="1"/>
</dbReference>
<dbReference type="GO" id="GO:0004674">
    <property type="term" value="F:protein serine/threonine kinase activity"/>
    <property type="evidence" value="ECO:0007669"/>
    <property type="project" value="UniProtKB-KW"/>
</dbReference>
<dbReference type="PROSITE" id="PS50011">
    <property type="entry name" value="PROTEIN_KINASE_DOM"/>
    <property type="match status" value="1"/>
</dbReference>
<dbReference type="Proteomes" id="UP000444721">
    <property type="component" value="Unassembled WGS sequence"/>
</dbReference>
<feature type="binding site" evidence="5">
    <location>
        <position position="162"/>
    </location>
    <ligand>
        <name>ATP</name>
        <dbReference type="ChEBI" id="CHEBI:30616"/>
    </ligand>
</feature>
<evidence type="ECO:0000256" key="5">
    <source>
        <dbReference type="PROSITE-ProRule" id="PRU10141"/>
    </source>
</evidence>
<feature type="domain" description="Protein kinase" evidence="7">
    <location>
        <begin position="132"/>
        <end position="444"/>
    </location>
</feature>
<evidence type="ECO:0000256" key="6">
    <source>
        <dbReference type="RuleBase" id="RU000304"/>
    </source>
</evidence>
<dbReference type="GO" id="GO:0000045">
    <property type="term" value="P:autophagosome assembly"/>
    <property type="evidence" value="ECO:0007669"/>
    <property type="project" value="TreeGrafter"/>
</dbReference>
<sequence>MLSHLKTPFHHHDDPLSSYSSSFITTTTVTTTSVTNGDACTAPRSCNEDSSSIDSFNRSSVKSQMIAKSKRMQKLSKSVRNNKPTNLVLIQHNHTNTKANQQQAKSHLNNYLSQFCNHNNERSLIQSLTFDYTFQERIGCGGSSSVFTAIHNKSGEKVVIKKMNCSSPLFYDNFHETGVDHSYSEYIERCFVNEIQKLTNLRGCDHSVQIVDSILTSHTSVCDMFIVLQYEEGVISLDQWIQQLKNSHICEKNNNRMMITEQCLRELSFKLLNILDQLHRSHKIVHRDIKPSNILVKPSSSTKVMFEKMYLCDFAFASNIVTDVNNVNERHFDHSCTEIYASPQKLHQVSSSHNNCHSSTDPLDDIWSAGMTILEVILGHSPLVSSQHGFFHQDILHFDFDLFIHTHSTKFSHLSKDFLYFLSKCLSVHLKDRPSAFSLMELLK</sequence>
<keyword evidence="3" id="KW-0418">Kinase</keyword>
<dbReference type="GO" id="GO:0005829">
    <property type="term" value="C:cytosol"/>
    <property type="evidence" value="ECO:0007669"/>
    <property type="project" value="TreeGrafter"/>
</dbReference>
<reference evidence="8 9" key="1">
    <citation type="journal article" date="2019" name="Sci. Rep.">
        <title>Nanopore sequencing improves the draft genome of the human pathogenic amoeba Naegleria fowleri.</title>
        <authorList>
            <person name="Liechti N."/>
            <person name="Schurch N."/>
            <person name="Bruggmann R."/>
            <person name="Wittwer M."/>
        </authorList>
    </citation>
    <scope>NUCLEOTIDE SEQUENCE [LARGE SCALE GENOMIC DNA]</scope>
    <source>
        <strain evidence="8 9">ATCC 30894</strain>
    </source>
</reference>
<dbReference type="GO" id="GO:0016020">
    <property type="term" value="C:membrane"/>
    <property type="evidence" value="ECO:0007669"/>
    <property type="project" value="TreeGrafter"/>
</dbReference>
<keyword evidence="2 5" id="KW-0547">Nucleotide-binding</keyword>
<dbReference type="OrthoDB" id="4062651at2759"/>
<protein>
    <recommendedName>
        <fullName evidence="7">Protein kinase domain-containing protein</fullName>
    </recommendedName>
</protein>
<dbReference type="Gene3D" id="3.30.200.20">
    <property type="entry name" value="Phosphorylase Kinase, domain 1"/>
    <property type="match status" value="1"/>
</dbReference>